<reference evidence="2" key="1">
    <citation type="submission" date="2019-12" db="UniProtKB">
        <authorList>
            <consortium name="WormBaseParasite"/>
        </authorList>
    </citation>
    <scope>IDENTIFICATION</scope>
</reference>
<sequence length="431" mass="49228">MFVRRLQFTQRIQWGGESVEDFADDLQCLGSELKKSYDDLMGQFVIGLRDCSMQRHLIERRPVSFDEAVLLAKQFSTLQVSVGKLKKGPIRLTSNVIETLVNDENGFDDAGRQQFMTVLDRMEKHLSQLEMSRSEDTQRELESAQGHNLPSRNAIFPVTASSVEDSITSNSLETPPKQLCYSIDEVPKFNERHYQCSMNGQTVISVDRATFKIECLGADTILHAAVLKNTPFPLVLGVSTMKKLHLHLGFSLESTYVSRQEIKQAPNAESDSTQHLVLGESEKSIKPVEGKVHSLIHVTWGPRLSESEEEELRKLICIYGSVFENRKYPSRCTTQIEHHVITSPTHPISCKVYRISTREREYVMRQIEEMLEHDIIEPSESPWSSPVVLLKKRDGNWRFCVDYRRLNAVTVKDAYPYPQVEDVMEQLSSCS</sequence>
<dbReference type="InterPro" id="IPR043502">
    <property type="entry name" value="DNA/RNA_pol_sf"/>
</dbReference>
<protein>
    <submittedName>
        <fullName evidence="2">Reverse transcriptase domain-containing protein</fullName>
    </submittedName>
</protein>
<keyword evidence="1" id="KW-1185">Reference proteome</keyword>
<proteinExistence type="predicted"/>
<dbReference type="WBParaSite" id="TMUE_2000008422.1">
    <property type="protein sequence ID" value="TMUE_2000008422.1"/>
    <property type="gene ID" value="WBGene00292672"/>
</dbReference>
<dbReference type="PANTHER" id="PTHR15503">
    <property type="entry name" value="LDOC1 RELATED"/>
    <property type="match status" value="1"/>
</dbReference>
<dbReference type="Gene3D" id="3.10.10.10">
    <property type="entry name" value="HIV Type 1 Reverse Transcriptase, subunit A, domain 1"/>
    <property type="match status" value="1"/>
</dbReference>
<dbReference type="PANTHER" id="PTHR15503:SF22">
    <property type="entry name" value="TRANSPOSON TY3-I GAG POLYPROTEIN"/>
    <property type="match status" value="1"/>
</dbReference>
<evidence type="ECO:0000313" key="1">
    <source>
        <dbReference type="Proteomes" id="UP000046395"/>
    </source>
</evidence>
<dbReference type="InterPro" id="IPR032567">
    <property type="entry name" value="RTL1-rel"/>
</dbReference>
<dbReference type="SUPFAM" id="SSF56672">
    <property type="entry name" value="DNA/RNA polymerases"/>
    <property type="match status" value="1"/>
</dbReference>
<evidence type="ECO:0000313" key="2">
    <source>
        <dbReference type="WBParaSite" id="TMUE_2000008422.1"/>
    </source>
</evidence>
<dbReference type="STRING" id="70415.A0A5S6QNI7"/>
<name>A0A5S6QNI7_TRIMR</name>
<accession>A0A5S6QNI7</accession>
<dbReference type="AlphaFoldDB" id="A0A5S6QNI7"/>
<organism evidence="1 2">
    <name type="scientific">Trichuris muris</name>
    <name type="common">Mouse whipworm</name>
    <dbReference type="NCBI Taxonomy" id="70415"/>
    <lineage>
        <taxon>Eukaryota</taxon>
        <taxon>Metazoa</taxon>
        <taxon>Ecdysozoa</taxon>
        <taxon>Nematoda</taxon>
        <taxon>Enoplea</taxon>
        <taxon>Dorylaimia</taxon>
        <taxon>Trichinellida</taxon>
        <taxon>Trichuridae</taxon>
        <taxon>Trichuris</taxon>
    </lineage>
</organism>
<dbReference type="Proteomes" id="UP000046395">
    <property type="component" value="Unassembled WGS sequence"/>
</dbReference>